<evidence type="ECO:0000256" key="1">
    <source>
        <dbReference type="PROSITE-ProRule" id="PRU00339"/>
    </source>
</evidence>
<keyword evidence="1" id="KW-0802">TPR repeat</keyword>
<evidence type="ECO:0000313" key="4">
    <source>
        <dbReference type="Proteomes" id="UP000282759"/>
    </source>
</evidence>
<comment type="caution">
    <text evidence="3">The sequence shown here is derived from an EMBL/GenBank/DDBJ whole genome shotgun (WGS) entry which is preliminary data.</text>
</comment>
<evidence type="ECO:0000256" key="2">
    <source>
        <dbReference type="SAM" id="SignalP"/>
    </source>
</evidence>
<dbReference type="RefSeq" id="WP_127706079.1">
    <property type="nucleotide sequence ID" value="NZ_SACK01000006.1"/>
</dbReference>
<reference evidence="3 4" key="1">
    <citation type="submission" date="2019-01" db="EMBL/GenBank/DDBJ databases">
        <authorList>
            <person name="Chen W.-M."/>
        </authorList>
    </citation>
    <scope>NUCLEOTIDE SEQUENCE [LARGE SCALE GENOMIC DNA]</scope>
    <source>
        <strain evidence="3 4">YBJ-36</strain>
    </source>
</reference>
<organism evidence="3 4">
    <name type="scientific">Mucilaginibacter limnophilus</name>
    <dbReference type="NCBI Taxonomy" id="1932778"/>
    <lineage>
        <taxon>Bacteria</taxon>
        <taxon>Pseudomonadati</taxon>
        <taxon>Bacteroidota</taxon>
        <taxon>Sphingobacteriia</taxon>
        <taxon>Sphingobacteriales</taxon>
        <taxon>Sphingobacteriaceae</taxon>
        <taxon>Mucilaginibacter</taxon>
    </lineage>
</organism>
<accession>A0A437MR39</accession>
<sequence length="290" mass="32720">MKRITKYLAIFFVLWNTAAMAQSASPHFLVYYVKGKGTLNKAGQISALKKSDNLYQADKITVAKGGEVMLLCAQNSLIKVTAGSYAVKNLISRCKPDGEAFTAAYFHYIWHQMSHHHEKVEDNPEKFMKTAGAVARGKQPVELALPVDTIYYSSGALNINWKEQKLLFKLYADSLAQVTEKTINLEKTLPFGSVAARLEPGSYLWQLCHPDGKECGSLNYLEVIEKQSYNERVISILKQVIKTTDAETAFMSGFLLEQHHFLAEATKYYKQAASLDPSNKIYTNTYYRFL</sequence>
<dbReference type="PROSITE" id="PS50005">
    <property type="entry name" value="TPR"/>
    <property type="match status" value="1"/>
</dbReference>
<feature type="chain" id="PRO_5019049097" description="Tetratricopeptide repeat protein" evidence="2">
    <location>
        <begin position="22"/>
        <end position="290"/>
    </location>
</feature>
<evidence type="ECO:0000313" key="3">
    <source>
        <dbReference type="EMBL" id="RVU00127.1"/>
    </source>
</evidence>
<protein>
    <recommendedName>
        <fullName evidence="5">Tetratricopeptide repeat protein</fullName>
    </recommendedName>
</protein>
<dbReference type="OrthoDB" id="633379at2"/>
<keyword evidence="4" id="KW-1185">Reference proteome</keyword>
<proteinExistence type="predicted"/>
<keyword evidence="2" id="KW-0732">Signal</keyword>
<dbReference type="EMBL" id="SACK01000006">
    <property type="protein sequence ID" value="RVU00127.1"/>
    <property type="molecule type" value="Genomic_DNA"/>
</dbReference>
<dbReference type="Proteomes" id="UP000282759">
    <property type="component" value="Unassembled WGS sequence"/>
</dbReference>
<gene>
    <name evidence="3" type="ORF">EOD41_14300</name>
</gene>
<dbReference type="InterPro" id="IPR019734">
    <property type="entry name" value="TPR_rpt"/>
</dbReference>
<feature type="repeat" description="TPR" evidence="1">
    <location>
        <begin position="246"/>
        <end position="279"/>
    </location>
</feature>
<feature type="signal peptide" evidence="2">
    <location>
        <begin position="1"/>
        <end position="21"/>
    </location>
</feature>
<dbReference type="AlphaFoldDB" id="A0A437MR39"/>
<evidence type="ECO:0008006" key="5">
    <source>
        <dbReference type="Google" id="ProtNLM"/>
    </source>
</evidence>
<name>A0A437MR39_9SPHI</name>